<dbReference type="PANTHER" id="PTHR30348:SF4">
    <property type="entry name" value="DUF72 DOMAIN-CONTAINING PROTEIN"/>
    <property type="match status" value="1"/>
</dbReference>
<evidence type="ECO:0000313" key="2">
    <source>
        <dbReference type="Proteomes" id="UP001226867"/>
    </source>
</evidence>
<dbReference type="EMBL" id="JAUSRO010000005">
    <property type="protein sequence ID" value="MDP9899758.1"/>
    <property type="molecule type" value="Genomic_DNA"/>
</dbReference>
<sequence>MSLSTSSIRVGVGGWTYEPWRDNFYPQGLPHNQELHYASRQLTAIEVNGTYYSTMKPESFRKWHSETPDDFIFSLKASRFTTNRKLLATAGESIARFIDSGISELQDKLGPIVWQFMPTKVFDEADFAAFLALLPKKEGSRTLRHVMDVRHDSFMAPAYLALARKHGVATVFTDSDKFPSFANLTGDFAYARLMASSAKLKNGYAPKAIEAWASHAQSWAEGGTPSGLPRVQADADPAAKARDVFVFFINGAKEKAPAAAGALLARIRPRRS</sequence>
<dbReference type="InterPro" id="IPR036520">
    <property type="entry name" value="UPF0759_sf"/>
</dbReference>
<dbReference type="Gene3D" id="3.20.20.410">
    <property type="entry name" value="Protein of unknown function UPF0759"/>
    <property type="match status" value="1"/>
</dbReference>
<comment type="caution">
    <text evidence="1">The sequence shown here is derived from an EMBL/GenBank/DDBJ whole genome shotgun (WGS) entry which is preliminary data.</text>
</comment>
<dbReference type="RefSeq" id="WP_307689573.1">
    <property type="nucleotide sequence ID" value="NZ_JAUSRO010000005.1"/>
</dbReference>
<proteinExistence type="predicted"/>
<organism evidence="1 2">
    <name type="scientific">Variovorax ginsengisoli</name>
    <dbReference type="NCBI Taxonomy" id="363844"/>
    <lineage>
        <taxon>Bacteria</taxon>
        <taxon>Pseudomonadati</taxon>
        <taxon>Pseudomonadota</taxon>
        <taxon>Betaproteobacteria</taxon>
        <taxon>Burkholderiales</taxon>
        <taxon>Comamonadaceae</taxon>
        <taxon>Variovorax</taxon>
    </lineage>
</organism>
<dbReference type="InterPro" id="IPR002763">
    <property type="entry name" value="DUF72"/>
</dbReference>
<name>A0ABT9S5X4_9BURK</name>
<evidence type="ECO:0000313" key="1">
    <source>
        <dbReference type="EMBL" id="MDP9899758.1"/>
    </source>
</evidence>
<reference evidence="1 2" key="1">
    <citation type="submission" date="2023-07" db="EMBL/GenBank/DDBJ databases">
        <title>Sorghum-associated microbial communities from plants grown in Nebraska, USA.</title>
        <authorList>
            <person name="Schachtman D."/>
        </authorList>
    </citation>
    <scope>NUCLEOTIDE SEQUENCE [LARGE SCALE GENOMIC DNA]</scope>
    <source>
        <strain evidence="1 2">DS1607</strain>
    </source>
</reference>
<dbReference type="Pfam" id="PF01904">
    <property type="entry name" value="DUF72"/>
    <property type="match status" value="1"/>
</dbReference>
<keyword evidence="2" id="KW-1185">Reference proteome</keyword>
<dbReference type="PANTHER" id="PTHR30348">
    <property type="entry name" value="UNCHARACTERIZED PROTEIN YECE"/>
    <property type="match status" value="1"/>
</dbReference>
<protein>
    <submittedName>
        <fullName evidence="1">Uncharacterized protein YecE (DUF72 family)</fullName>
    </submittedName>
</protein>
<dbReference type="Proteomes" id="UP001226867">
    <property type="component" value="Unassembled WGS sequence"/>
</dbReference>
<accession>A0ABT9S5X4</accession>
<dbReference type="SUPFAM" id="SSF117396">
    <property type="entry name" value="TM1631-like"/>
    <property type="match status" value="1"/>
</dbReference>
<gene>
    <name evidence="1" type="ORF">J2W36_002009</name>
</gene>